<dbReference type="Proteomes" id="UP001162031">
    <property type="component" value="Unassembled WGS sequence"/>
</dbReference>
<comment type="domain">
    <text evidence="4">The RxLR-dEER motif acts to carry the protein into the host cell cytoplasm through binding to cell surface phosphatidylinositol-3-phosphate.</text>
</comment>
<dbReference type="Pfam" id="PF16810">
    <property type="entry name" value="RXLR"/>
    <property type="match status" value="1"/>
</dbReference>
<evidence type="ECO:0000313" key="7">
    <source>
        <dbReference type="Proteomes" id="UP001162031"/>
    </source>
</evidence>
<comment type="similarity">
    <text evidence="2 4">Belongs to the RxLR effector family.</text>
</comment>
<evidence type="ECO:0000256" key="4">
    <source>
        <dbReference type="RuleBase" id="RU367124"/>
    </source>
</evidence>
<dbReference type="InterPro" id="IPR031825">
    <property type="entry name" value="RXLR"/>
</dbReference>
<evidence type="ECO:0000256" key="1">
    <source>
        <dbReference type="ARBA" id="ARBA00004613"/>
    </source>
</evidence>
<sequence>MRPTGLYVAIVLASLHASGSAASTSKDADAPLSENKATSMSVASPRANGKRSLRAEKRNLDGLDEDRAKTVGWTYTGVQNKIKTFVQEGRLTENEGSNLLKGIKLLSKAIPSDEPAAWVEEMMLLNYYGVITRKQLKQALEIVTGLKLAPSSLGKKVKWTQLEELKKRQAKL</sequence>
<feature type="signal peptide" evidence="4">
    <location>
        <begin position="1"/>
        <end position="21"/>
    </location>
</feature>
<proteinExistence type="inferred from homology"/>
<name>A0AAV0SUB7_HYABA</name>
<comment type="caution">
    <text evidence="6">The sequence shown here is derived from an EMBL/GenBank/DDBJ whole genome shotgun (WGS) entry which is preliminary data.</text>
</comment>
<feature type="chain" id="PRO_5043460372" description="RxLR effector protein" evidence="4">
    <location>
        <begin position="22"/>
        <end position="172"/>
    </location>
</feature>
<keyword evidence="4" id="KW-0732">Signal</keyword>
<organism evidence="6 7">
    <name type="scientific">Hyaloperonospora brassicae</name>
    <name type="common">Brassica downy mildew</name>
    <name type="synonym">Peronospora brassicae</name>
    <dbReference type="NCBI Taxonomy" id="162125"/>
    <lineage>
        <taxon>Eukaryota</taxon>
        <taxon>Sar</taxon>
        <taxon>Stramenopiles</taxon>
        <taxon>Oomycota</taxon>
        <taxon>Peronosporomycetes</taxon>
        <taxon>Peronosporales</taxon>
        <taxon>Peronosporaceae</taxon>
        <taxon>Hyaloperonospora</taxon>
    </lineage>
</organism>
<gene>
    <name evidence="6" type="ORF">HBR001_LOCUS16</name>
</gene>
<comment type="function">
    <text evidence="4">Effector that suppresses plant defense responses during pathogen infection.</text>
</comment>
<dbReference type="EMBL" id="CANTFL010000002">
    <property type="protein sequence ID" value="CAI5708121.1"/>
    <property type="molecule type" value="Genomic_DNA"/>
</dbReference>
<dbReference type="AlphaFoldDB" id="A0AAV0SUB7"/>
<accession>A0AAV0SUB7</accession>
<evidence type="ECO:0000313" key="6">
    <source>
        <dbReference type="EMBL" id="CAI5708121.1"/>
    </source>
</evidence>
<protein>
    <recommendedName>
        <fullName evidence="4">RxLR effector protein</fullName>
    </recommendedName>
</protein>
<keyword evidence="3 4" id="KW-0964">Secreted</keyword>
<evidence type="ECO:0000256" key="5">
    <source>
        <dbReference type="SAM" id="MobiDB-lite"/>
    </source>
</evidence>
<comment type="subcellular location">
    <subcellularLocation>
        <location evidence="1 4">Secreted</location>
    </subcellularLocation>
</comment>
<keyword evidence="7" id="KW-1185">Reference proteome</keyword>
<reference evidence="6" key="1">
    <citation type="submission" date="2022-12" db="EMBL/GenBank/DDBJ databases">
        <authorList>
            <person name="Webb A."/>
        </authorList>
    </citation>
    <scope>NUCLEOTIDE SEQUENCE</scope>
    <source>
        <strain evidence="6">Hp1</strain>
    </source>
</reference>
<evidence type="ECO:0000256" key="3">
    <source>
        <dbReference type="ARBA" id="ARBA00022525"/>
    </source>
</evidence>
<feature type="region of interest" description="Disordered" evidence="5">
    <location>
        <begin position="22"/>
        <end position="61"/>
    </location>
</feature>
<evidence type="ECO:0000256" key="2">
    <source>
        <dbReference type="ARBA" id="ARBA00010400"/>
    </source>
</evidence>